<proteinExistence type="predicted"/>
<dbReference type="OMA" id="ITFEYEQ"/>
<name>A0A9Q3SYT9_9LACO</name>
<keyword evidence="3" id="KW-1185">Reference proteome</keyword>
<reference evidence="2" key="2">
    <citation type="submission" date="2021-05" db="EMBL/GenBank/DDBJ databases">
        <title>Pangenome of Leuconostoc gelidum warrants species status for Leuconostoc gelidum subsp. gasicomitatum.</title>
        <authorList>
            <person name="Johansson P."/>
            <person name="Sade E."/>
            <person name="Hultman J."/>
            <person name="Auvinen P."/>
            <person name="Bjorkroth J."/>
        </authorList>
    </citation>
    <scope>NUCLEOTIDE SEQUENCE</scope>
    <source>
        <strain evidence="2">A.21.4</strain>
    </source>
</reference>
<accession>A0A9Q3SYT9</accession>
<dbReference type="Proteomes" id="UP000752647">
    <property type="component" value="Unassembled WGS sequence"/>
</dbReference>
<dbReference type="EMBL" id="FBSY01000007">
    <property type="protein sequence ID" value="CUW10692.1"/>
    <property type="molecule type" value="Genomic_DNA"/>
</dbReference>
<dbReference type="GeneID" id="34301350"/>
<comment type="caution">
    <text evidence="2">The sequence shown here is derived from an EMBL/GenBank/DDBJ whole genome shotgun (WGS) entry which is preliminary data.</text>
</comment>
<protein>
    <submittedName>
        <fullName evidence="2">Uncharacterized protein</fullName>
    </submittedName>
</protein>
<evidence type="ECO:0000313" key="1">
    <source>
        <dbReference type="EMBL" id="CUW10692.1"/>
    </source>
</evidence>
<gene>
    <name evidence="1" type="ORF">C122C_0836</name>
    <name evidence="2" type="ORF">KIJ12_06845</name>
</gene>
<reference evidence="1 3" key="1">
    <citation type="submission" date="2015-12" db="EMBL/GenBank/DDBJ databases">
        <authorList>
            <person name="Andreevskaya M."/>
        </authorList>
    </citation>
    <scope>NUCLEOTIDE SEQUENCE [LARGE SCALE GENOMIC DNA]</scope>
    <source>
        <strain evidence="1 3">C122c</strain>
    </source>
</reference>
<organism evidence="2 4">
    <name type="scientific">Leuconostoc gasicomitatum</name>
    <dbReference type="NCBI Taxonomy" id="115778"/>
    <lineage>
        <taxon>Bacteria</taxon>
        <taxon>Bacillati</taxon>
        <taxon>Bacillota</taxon>
        <taxon>Bacilli</taxon>
        <taxon>Lactobacillales</taxon>
        <taxon>Lactobacillaceae</taxon>
        <taxon>Leuconostoc</taxon>
        <taxon>Leuconostoc gelidum group</taxon>
    </lineage>
</organism>
<dbReference type="EMBL" id="JAHBFI010000017">
    <property type="protein sequence ID" value="MBZ5962862.1"/>
    <property type="molecule type" value="Genomic_DNA"/>
</dbReference>
<sequence>MLKRRKSGFVLAEALISLLLISTAITFEYEQVRNFKQQDARLKIEYQHVSAQRATAIKSWHDYVEK</sequence>
<dbReference type="Proteomes" id="UP000199271">
    <property type="component" value="Unassembled WGS sequence"/>
</dbReference>
<evidence type="ECO:0000313" key="4">
    <source>
        <dbReference type="Proteomes" id="UP000752647"/>
    </source>
</evidence>
<dbReference type="RefSeq" id="WP_013231888.1">
    <property type="nucleotide sequence ID" value="NZ_BPKT01000006.1"/>
</dbReference>
<evidence type="ECO:0000313" key="3">
    <source>
        <dbReference type="Proteomes" id="UP000199271"/>
    </source>
</evidence>
<evidence type="ECO:0000313" key="2">
    <source>
        <dbReference type="EMBL" id="MBZ5962862.1"/>
    </source>
</evidence>
<dbReference type="AlphaFoldDB" id="A0A9Q3SYT9"/>